<comment type="caution">
    <text evidence="2">The sequence shown here is derived from an EMBL/GenBank/DDBJ whole genome shotgun (WGS) entry which is preliminary data.</text>
</comment>
<dbReference type="EMBL" id="BARV01004747">
    <property type="protein sequence ID" value="GAI06722.1"/>
    <property type="molecule type" value="Genomic_DNA"/>
</dbReference>
<organism evidence="2">
    <name type="scientific">marine sediment metagenome</name>
    <dbReference type="NCBI Taxonomy" id="412755"/>
    <lineage>
        <taxon>unclassified sequences</taxon>
        <taxon>metagenomes</taxon>
        <taxon>ecological metagenomes</taxon>
    </lineage>
</organism>
<sequence length="149" mass="15622">MQNAAFILIGLGVLALVGWGVQGFFAPVAARLSLGFPPIDFGEAITSVTMLPLPHPYQAPDGSLVGHILHIDSFGNLITNIKSDDLPQTKRTITIEVGNHLIAGLSRTYAQGRGLLALIGSSGYLEVSLKGGSACALLNAEVGNEVKMR</sequence>
<accession>X1KI51</accession>
<reference evidence="2" key="1">
    <citation type="journal article" date="2014" name="Front. Microbiol.">
        <title>High frequency of phylogenetically diverse reductive dehalogenase-homologous genes in deep subseafloor sedimentary metagenomes.</title>
        <authorList>
            <person name="Kawai M."/>
            <person name="Futagami T."/>
            <person name="Toyoda A."/>
            <person name="Takaki Y."/>
            <person name="Nishi S."/>
            <person name="Hori S."/>
            <person name="Arai W."/>
            <person name="Tsubouchi T."/>
            <person name="Morono Y."/>
            <person name="Uchiyama I."/>
            <person name="Ito T."/>
            <person name="Fujiyama A."/>
            <person name="Inagaki F."/>
            <person name="Takami H."/>
        </authorList>
    </citation>
    <scope>NUCLEOTIDE SEQUENCE</scope>
    <source>
        <strain evidence="2">Expedition CK06-06</strain>
    </source>
</reference>
<name>X1KI51_9ZZZZ</name>
<dbReference type="Gene3D" id="2.40.30.90">
    <property type="entry name" value="Bacterial fluorinating enzyme like"/>
    <property type="match status" value="1"/>
</dbReference>
<dbReference type="PANTHER" id="PTHR35092">
    <property type="entry name" value="CHLORINASE MJ1651"/>
    <property type="match status" value="1"/>
</dbReference>
<dbReference type="InterPro" id="IPR002747">
    <property type="entry name" value="SAM_OH_AdoTrfase"/>
</dbReference>
<proteinExistence type="predicted"/>
<dbReference type="Pfam" id="PF20257">
    <property type="entry name" value="SAM_HAT_C"/>
    <property type="match status" value="1"/>
</dbReference>
<dbReference type="AlphaFoldDB" id="X1KI51"/>
<protein>
    <recommendedName>
        <fullName evidence="1">S-adenosyl-l-methionine hydroxide adenosyltransferase C-terminal domain-containing protein</fullName>
    </recommendedName>
</protein>
<gene>
    <name evidence="2" type="ORF">S06H3_10302</name>
</gene>
<dbReference type="InterPro" id="IPR046470">
    <property type="entry name" value="SAM_HAT_C"/>
</dbReference>
<feature type="domain" description="S-adenosyl-l-methionine hydroxide adenosyltransferase C-terminal" evidence="1">
    <location>
        <begin position="66"/>
        <end position="147"/>
    </location>
</feature>
<evidence type="ECO:0000259" key="1">
    <source>
        <dbReference type="Pfam" id="PF20257"/>
    </source>
</evidence>
<dbReference type="InterPro" id="IPR023227">
    <property type="entry name" value="SAM_OH_AdoTrfase_C_sf"/>
</dbReference>
<evidence type="ECO:0000313" key="2">
    <source>
        <dbReference type="EMBL" id="GAI06722.1"/>
    </source>
</evidence>
<dbReference type="PANTHER" id="PTHR35092:SF1">
    <property type="entry name" value="CHLORINASE MJ1651"/>
    <property type="match status" value="1"/>
</dbReference>
<dbReference type="SUPFAM" id="SSF101852">
    <property type="entry name" value="Bacterial fluorinating enzyme, C-terminal domain"/>
    <property type="match status" value="1"/>
</dbReference>